<protein>
    <submittedName>
        <fullName evidence="2">Winged helix-turn-helix domain-containing protein</fullName>
    </submittedName>
</protein>
<evidence type="ECO:0000259" key="1">
    <source>
        <dbReference type="Pfam" id="PF14338"/>
    </source>
</evidence>
<dbReference type="Pfam" id="PF14338">
    <property type="entry name" value="Mrr_N"/>
    <property type="match status" value="1"/>
</dbReference>
<dbReference type="EMBL" id="DYWC01000035">
    <property type="protein sequence ID" value="HJF86072.1"/>
    <property type="molecule type" value="Genomic_DNA"/>
</dbReference>
<organism evidence="2 3">
    <name type="scientific">Companilactobacillus farciminis</name>
    <dbReference type="NCBI Taxonomy" id="1612"/>
    <lineage>
        <taxon>Bacteria</taxon>
        <taxon>Bacillati</taxon>
        <taxon>Bacillota</taxon>
        <taxon>Bacilli</taxon>
        <taxon>Lactobacillales</taxon>
        <taxon>Lactobacillaceae</taxon>
        <taxon>Companilactobacillus</taxon>
    </lineage>
</organism>
<sequence length="128" mass="15060">MTNYNQLSTYKKEDYLEIEILKYLQKIQQPVTRSQIINYLITNVDNIPNDALKSVISKRTGRPYQPFKNRISFALTSLYKARLIDHPKRGITELNVLGKKTDPNNTKYIHDLVMKGWNKEHETTRPTH</sequence>
<reference evidence="2" key="1">
    <citation type="journal article" date="2021" name="PeerJ">
        <title>Extensive microbial diversity within the chicken gut microbiome revealed by metagenomics and culture.</title>
        <authorList>
            <person name="Gilroy R."/>
            <person name="Ravi A."/>
            <person name="Getino M."/>
            <person name="Pursley I."/>
            <person name="Horton D.L."/>
            <person name="Alikhan N.F."/>
            <person name="Baker D."/>
            <person name="Gharbi K."/>
            <person name="Hall N."/>
            <person name="Watson M."/>
            <person name="Adriaenssens E.M."/>
            <person name="Foster-Nyarko E."/>
            <person name="Jarju S."/>
            <person name="Secka A."/>
            <person name="Antonio M."/>
            <person name="Oren A."/>
            <person name="Chaudhuri R.R."/>
            <person name="La Ragione R."/>
            <person name="Hildebrand F."/>
            <person name="Pallen M.J."/>
        </authorList>
    </citation>
    <scope>NUCLEOTIDE SEQUENCE</scope>
    <source>
        <strain evidence="2">7886</strain>
    </source>
</reference>
<proteinExistence type="predicted"/>
<comment type="caution">
    <text evidence="2">The sequence shown here is derived from an EMBL/GenBank/DDBJ whole genome shotgun (WGS) entry which is preliminary data.</text>
</comment>
<feature type="domain" description="Restriction system protein Mrr-like N-terminal" evidence="1">
    <location>
        <begin position="18"/>
        <end position="101"/>
    </location>
</feature>
<accession>A0A921HQR0</accession>
<gene>
    <name evidence="2" type="ORF">K8V88_01405</name>
</gene>
<dbReference type="Proteomes" id="UP000747013">
    <property type="component" value="Unassembled WGS sequence"/>
</dbReference>
<evidence type="ECO:0000313" key="3">
    <source>
        <dbReference type="Proteomes" id="UP000747013"/>
    </source>
</evidence>
<dbReference type="AlphaFoldDB" id="A0A921HQR0"/>
<reference evidence="2" key="2">
    <citation type="submission" date="2021-09" db="EMBL/GenBank/DDBJ databases">
        <authorList>
            <person name="Gilroy R."/>
        </authorList>
    </citation>
    <scope>NUCLEOTIDE SEQUENCE</scope>
    <source>
        <strain evidence="2">7886</strain>
    </source>
</reference>
<dbReference type="InterPro" id="IPR025745">
    <property type="entry name" value="Mrr-like_N_dom"/>
</dbReference>
<name>A0A921HQR0_9LACO</name>
<evidence type="ECO:0000313" key="2">
    <source>
        <dbReference type="EMBL" id="HJF86072.1"/>
    </source>
</evidence>